<organism evidence="1 2">
    <name type="scientific">Chryseobacterium indologenes</name>
    <name type="common">Flavobacterium indologenes</name>
    <dbReference type="NCBI Taxonomy" id="253"/>
    <lineage>
        <taxon>Bacteria</taxon>
        <taxon>Pseudomonadati</taxon>
        <taxon>Bacteroidota</taxon>
        <taxon>Flavobacteriia</taxon>
        <taxon>Flavobacteriales</taxon>
        <taxon>Weeksellaceae</taxon>
        <taxon>Chryseobacterium group</taxon>
        <taxon>Chryseobacterium</taxon>
    </lineage>
</organism>
<proteinExistence type="predicted"/>
<evidence type="ECO:0000313" key="1">
    <source>
        <dbReference type="EMBL" id="KPE48954.1"/>
    </source>
</evidence>
<dbReference type="PATRIC" id="fig|253.9.peg.3577"/>
<comment type="caution">
    <text evidence="1">The sequence shown here is derived from an EMBL/GenBank/DDBJ whole genome shotgun (WGS) entry which is preliminary data.</text>
</comment>
<protein>
    <submittedName>
        <fullName evidence="1">Uncharacterized protein</fullName>
    </submittedName>
</protein>
<dbReference type="Proteomes" id="UP000037953">
    <property type="component" value="Unassembled WGS sequence"/>
</dbReference>
<evidence type="ECO:0000313" key="2">
    <source>
        <dbReference type="Proteomes" id="UP000037953"/>
    </source>
</evidence>
<sequence>FKIEFNKYLISRSFDKLIYNETTNYPDWVAIIRFQSSSNDYLTLEILKNSLEDFIKEYKTDEKISEIFN</sequence>
<reference evidence="2" key="2">
    <citation type="submission" date="2015-09" db="EMBL/GenBank/DDBJ databases">
        <title>Draft genome sequence of a multidrug-resistant Chryseobacterium indologenes isolate from Malaysia.</title>
        <authorList>
            <person name="Yu C.Y."/>
            <person name="Ang G.Y."/>
            <person name="Chan K.-G."/>
        </authorList>
    </citation>
    <scope>NUCLEOTIDE SEQUENCE [LARGE SCALE GENOMIC DNA]</scope>
    <source>
        <strain evidence="2">CI_885</strain>
    </source>
</reference>
<accession>A0A0N0ITR0</accession>
<reference evidence="1 2" key="1">
    <citation type="journal article" date="2015" name="Genom Data">
        <title>Draft genome sequence of a multidrug-resistant Chryseobacterium indologenes isolate from Malaysia.</title>
        <authorList>
            <person name="Yu C.Y."/>
            <person name="Ang G.Y."/>
            <person name="Cheng H.J."/>
            <person name="Cheong Y.M."/>
            <person name="Yin W.F."/>
            <person name="Chan K.G."/>
        </authorList>
    </citation>
    <scope>NUCLEOTIDE SEQUENCE [LARGE SCALE GENOMIC DNA]</scope>
    <source>
        <strain evidence="1 2">CI_885</strain>
    </source>
</reference>
<gene>
    <name evidence="1" type="ORF">AOB46_22605</name>
</gene>
<name>A0A0N0ITR0_CHRID</name>
<feature type="non-terminal residue" evidence="1">
    <location>
        <position position="1"/>
    </location>
</feature>
<dbReference type="AlphaFoldDB" id="A0A0N0ITR0"/>
<dbReference type="RefSeq" id="WP_206542274.1">
    <property type="nucleotide sequence ID" value="NZ_LJOD01000044.1"/>
</dbReference>
<dbReference type="EMBL" id="LJOD01000044">
    <property type="protein sequence ID" value="KPE48954.1"/>
    <property type="molecule type" value="Genomic_DNA"/>
</dbReference>